<dbReference type="PROSITE" id="PS50113">
    <property type="entry name" value="PAC"/>
    <property type="match status" value="2"/>
</dbReference>
<dbReference type="InterPro" id="IPR001789">
    <property type="entry name" value="Sig_transdc_resp-reg_receiver"/>
</dbReference>
<keyword evidence="4" id="KW-1003">Cell membrane</keyword>
<feature type="domain" description="PAC" evidence="22">
    <location>
        <begin position="427"/>
        <end position="481"/>
    </location>
</feature>
<dbReference type="InterPro" id="IPR000700">
    <property type="entry name" value="PAS-assoc_C"/>
</dbReference>
<keyword evidence="12" id="KW-0902">Two-component regulatory system</keyword>
<gene>
    <name evidence="24" type="primary">arcB_4</name>
    <name evidence="24" type="ORF">Enr8_46840</name>
</gene>
<dbReference type="Gene3D" id="3.40.50.2300">
    <property type="match status" value="1"/>
</dbReference>
<evidence type="ECO:0000256" key="6">
    <source>
        <dbReference type="ARBA" id="ARBA00022679"/>
    </source>
</evidence>
<dbReference type="SUPFAM" id="SSF55785">
    <property type="entry name" value="PYP-like sensor domain (PAS domain)"/>
    <property type="match status" value="2"/>
</dbReference>
<dbReference type="InterPro" id="IPR036097">
    <property type="entry name" value="HisK_dim/P_sf"/>
</dbReference>
<dbReference type="SMART" id="SM00388">
    <property type="entry name" value="HisKA"/>
    <property type="match status" value="1"/>
</dbReference>
<proteinExistence type="predicted"/>
<keyword evidence="7 18" id="KW-0812">Transmembrane</keyword>
<dbReference type="InterPro" id="IPR003594">
    <property type="entry name" value="HATPase_dom"/>
</dbReference>
<feature type="modified residue" description="Phosphohistidine" evidence="15">
    <location>
        <position position="936"/>
    </location>
</feature>
<evidence type="ECO:0000256" key="7">
    <source>
        <dbReference type="ARBA" id="ARBA00022692"/>
    </source>
</evidence>
<evidence type="ECO:0000256" key="17">
    <source>
        <dbReference type="SAM" id="MobiDB-lite"/>
    </source>
</evidence>
<evidence type="ECO:0000256" key="14">
    <source>
        <dbReference type="ARBA" id="ARBA00023306"/>
    </source>
</evidence>
<dbReference type="Gene3D" id="3.30.450.20">
    <property type="entry name" value="PAS domain"/>
    <property type="match status" value="2"/>
</dbReference>
<dbReference type="InterPro" id="IPR008207">
    <property type="entry name" value="Sig_transdc_His_kin_Hpt_dom"/>
</dbReference>
<dbReference type="AlphaFoldDB" id="A0A5C5UWU3"/>
<dbReference type="SMART" id="SM00086">
    <property type="entry name" value="PAC"/>
    <property type="match status" value="2"/>
</dbReference>
<feature type="modified residue" description="4-aspartylphosphate" evidence="16">
    <location>
        <position position="800"/>
    </location>
</feature>
<dbReference type="SUPFAM" id="SSF55874">
    <property type="entry name" value="ATPase domain of HSP90 chaperone/DNA topoisomerase II/histidine kinase"/>
    <property type="match status" value="1"/>
</dbReference>
<comment type="catalytic activity">
    <reaction evidence="1">
        <text>ATP + protein L-histidine = ADP + protein N-phospho-L-histidine.</text>
        <dbReference type="EC" id="2.7.13.3"/>
    </reaction>
</comment>
<dbReference type="Pfam" id="PF00512">
    <property type="entry name" value="HisKA"/>
    <property type="match status" value="1"/>
</dbReference>
<keyword evidence="11 18" id="KW-1133">Transmembrane helix</keyword>
<dbReference type="InterPro" id="IPR004358">
    <property type="entry name" value="Sig_transdc_His_kin-like_C"/>
</dbReference>
<dbReference type="InterPro" id="IPR036890">
    <property type="entry name" value="HATPase_C_sf"/>
</dbReference>
<keyword evidence="13 18" id="KW-0472">Membrane</keyword>
<evidence type="ECO:0000256" key="18">
    <source>
        <dbReference type="SAM" id="Phobius"/>
    </source>
</evidence>
<evidence type="ECO:0000259" key="19">
    <source>
        <dbReference type="PROSITE" id="PS50109"/>
    </source>
</evidence>
<evidence type="ECO:0000256" key="3">
    <source>
        <dbReference type="ARBA" id="ARBA00012438"/>
    </source>
</evidence>
<dbReference type="PANTHER" id="PTHR45339:SF1">
    <property type="entry name" value="HYBRID SIGNAL TRANSDUCTION HISTIDINE KINASE J"/>
    <property type="match status" value="1"/>
</dbReference>
<feature type="transmembrane region" description="Helical" evidence="18">
    <location>
        <begin position="101"/>
        <end position="119"/>
    </location>
</feature>
<dbReference type="SUPFAM" id="SSF47226">
    <property type="entry name" value="Histidine-containing phosphotransfer domain, HPT domain"/>
    <property type="match status" value="1"/>
</dbReference>
<dbReference type="NCBIfam" id="TIGR00229">
    <property type="entry name" value="sensory_box"/>
    <property type="match status" value="2"/>
</dbReference>
<keyword evidence="14" id="KW-0131">Cell cycle</keyword>
<dbReference type="CDD" id="cd00082">
    <property type="entry name" value="HisKA"/>
    <property type="match status" value="1"/>
</dbReference>
<evidence type="ECO:0000256" key="2">
    <source>
        <dbReference type="ARBA" id="ARBA00004651"/>
    </source>
</evidence>
<dbReference type="InterPro" id="IPR000014">
    <property type="entry name" value="PAS"/>
</dbReference>
<dbReference type="EC" id="2.7.13.3" evidence="3"/>
<feature type="region of interest" description="Disordered" evidence="17">
    <location>
        <begin position="863"/>
        <end position="885"/>
    </location>
</feature>
<dbReference type="InterPro" id="IPR005467">
    <property type="entry name" value="His_kinase_dom"/>
</dbReference>
<feature type="domain" description="Response regulatory" evidence="20">
    <location>
        <begin position="751"/>
        <end position="865"/>
    </location>
</feature>
<evidence type="ECO:0000256" key="5">
    <source>
        <dbReference type="ARBA" id="ARBA00022553"/>
    </source>
</evidence>
<dbReference type="Pfam" id="PF08447">
    <property type="entry name" value="PAS_3"/>
    <property type="match status" value="1"/>
</dbReference>
<dbReference type="FunFam" id="1.10.287.130:FF:000038">
    <property type="entry name" value="Sensory transduction histidine kinase"/>
    <property type="match status" value="1"/>
</dbReference>
<dbReference type="CDD" id="cd16922">
    <property type="entry name" value="HATPase_EvgS-ArcB-TorS-like"/>
    <property type="match status" value="1"/>
</dbReference>
<evidence type="ECO:0000259" key="20">
    <source>
        <dbReference type="PROSITE" id="PS50110"/>
    </source>
</evidence>
<dbReference type="SUPFAM" id="SSF47384">
    <property type="entry name" value="Homodimeric domain of signal transducing histidine kinase"/>
    <property type="match status" value="1"/>
</dbReference>
<dbReference type="Proteomes" id="UP000318878">
    <property type="component" value="Unassembled WGS sequence"/>
</dbReference>
<dbReference type="GO" id="GO:0000155">
    <property type="term" value="F:phosphorelay sensor kinase activity"/>
    <property type="evidence" value="ECO:0007669"/>
    <property type="project" value="InterPro"/>
</dbReference>
<keyword evidence="25" id="KW-1185">Reference proteome</keyword>
<dbReference type="Gene3D" id="1.10.287.130">
    <property type="match status" value="1"/>
</dbReference>
<dbReference type="Pfam" id="PF13426">
    <property type="entry name" value="PAS_9"/>
    <property type="match status" value="1"/>
</dbReference>
<feature type="domain" description="PAC" evidence="22">
    <location>
        <begin position="303"/>
        <end position="351"/>
    </location>
</feature>
<accession>A0A5C5UWU3</accession>
<evidence type="ECO:0000259" key="22">
    <source>
        <dbReference type="PROSITE" id="PS50113"/>
    </source>
</evidence>
<feature type="transmembrane region" description="Helical" evidence="18">
    <location>
        <begin position="72"/>
        <end position="92"/>
    </location>
</feature>
<feature type="domain" description="PAS" evidence="21">
    <location>
        <begin position="229"/>
        <end position="299"/>
    </location>
</feature>
<dbReference type="Pfam" id="PF00072">
    <property type="entry name" value="Response_reg"/>
    <property type="match status" value="1"/>
</dbReference>
<dbReference type="CDD" id="cd17546">
    <property type="entry name" value="REC_hyHK_CKI1_RcsC-like"/>
    <property type="match status" value="1"/>
</dbReference>
<evidence type="ECO:0000256" key="8">
    <source>
        <dbReference type="ARBA" id="ARBA00022741"/>
    </source>
</evidence>
<reference evidence="24 25" key="1">
    <citation type="submission" date="2019-02" db="EMBL/GenBank/DDBJ databases">
        <title>Deep-cultivation of Planctomycetes and their phenomic and genomic characterization uncovers novel biology.</title>
        <authorList>
            <person name="Wiegand S."/>
            <person name="Jogler M."/>
            <person name="Boedeker C."/>
            <person name="Pinto D."/>
            <person name="Vollmers J."/>
            <person name="Rivas-Marin E."/>
            <person name="Kohn T."/>
            <person name="Peeters S.H."/>
            <person name="Heuer A."/>
            <person name="Rast P."/>
            <person name="Oberbeckmann S."/>
            <person name="Bunk B."/>
            <person name="Jeske O."/>
            <person name="Meyerdierks A."/>
            <person name="Storesund J.E."/>
            <person name="Kallscheuer N."/>
            <person name="Luecker S."/>
            <person name="Lage O.M."/>
            <person name="Pohl T."/>
            <person name="Merkel B.J."/>
            <person name="Hornburger P."/>
            <person name="Mueller R.-W."/>
            <person name="Bruemmer F."/>
            <person name="Labrenz M."/>
            <person name="Spormann A.M."/>
            <person name="Op Den Camp H."/>
            <person name="Overmann J."/>
            <person name="Amann R."/>
            <person name="Jetten M.S.M."/>
            <person name="Mascher T."/>
            <person name="Medema M.H."/>
            <person name="Devos D.P."/>
            <person name="Kaster A.-K."/>
            <person name="Ovreas L."/>
            <person name="Rohde M."/>
            <person name="Galperin M.Y."/>
            <person name="Jogler C."/>
        </authorList>
    </citation>
    <scope>NUCLEOTIDE SEQUENCE [LARGE SCALE GENOMIC DNA]</scope>
    <source>
        <strain evidence="24 25">Enr8</strain>
    </source>
</reference>
<dbReference type="Pfam" id="PF02518">
    <property type="entry name" value="HATPase_c"/>
    <property type="match status" value="1"/>
</dbReference>
<feature type="domain" description="PAS" evidence="21">
    <location>
        <begin position="355"/>
        <end position="400"/>
    </location>
</feature>
<evidence type="ECO:0000259" key="21">
    <source>
        <dbReference type="PROSITE" id="PS50112"/>
    </source>
</evidence>
<dbReference type="InterPro" id="IPR001610">
    <property type="entry name" value="PAC"/>
</dbReference>
<evidence type="ECO:0000256" key="11">
    <source>
        <dbReference type="ARBA" id="ARBA00022989"/>
    </source>
</evidence>
<dbReference type="SUPFAM" id="SSF52172">
    <property type="entry name" value="CheY-like"/>
    <property type="match status" value="1"/>
</dbReference>
<evidence type="ECO:0000256" key="9">
    <source>
        <dbReference type="ARBA" id="ARBA00022777"/>
    </source>
</evidence>
<evidence type="ECO:0000256" key="12">
    <source>
        <dbReference type="ARBA" id="ARBA00023012"/>
    </source>
</evidence>
<protein>
    <recommendedName>
        <fullName evidence="3">histidine kinase</fullName>
        <ecNumber evidence="3">2.7.13.3</ecNumber>
    </recommendedName>
</protein>
<dbReference type="InterPro" id="IPR003661">
    <property type="entry name" value="HisK_dim/P_dom"/>
</dbReference>
<dbReference type="CDD" id="cd00130">
    <property type="entry name" value="PAS"/>
    <property type="match status" value="2"/>
</dbReference>
<dbReference type="InterPro" id="IPR035965">
    <property type="entry name" value="PAS-like_dom_sf"/>
</dbReference>
<dbReference type="SMART" id="SM00448">
    <property type="entry name" value="REC"/>
    <property type="match status" value="1"/>
</dbReference>
<dbReference type="SMART" id="SM00387">
    <property type="entry name" value="HATPase_c"/>
    <property type="match status" value="1"/>
</dbReference>
<feature type="domain" description="HPt" evidence="23">
    <location>
        <begin position="897"/>
        <end position="994"/>
    </location>
</feature>
<dbReference type="Pfam" id="PF01627">
    <property type="entry name" value="Hpt"/>
    <property type="match status" value="1"/>
</dbReference>
<keyword evidence="6 24" id="KW-0808">Transferase</keyword>
<dbReference type="Gene3D" id="1.20.120.160">
    <property type="entry name" value="HPT domain"/>
    <property type="match status" value="1"/>
</dbReference>
<dbReference type="InterPro" id="IPR013655">
    <property type="entry name" value="PAS_fold_3"/>
</dbReference>
<comment type="subcellular location">
    <subcellularLocation>
        <location evidence="2">Cell membrane</location>
        <topology evidence="2">Multi-pass membrane protein</topology>
    </subcellularLocation>
</comment>
<evidence type="ECO:0000256" key="4">
    <source>
        <dbReference type="ARBA" id="ARBA00022475"/>
    </source>
</evidence>
<dbReference type="EMBL" id="SJPF01000006">
    <property type="protein sequence ID" value="TWT30027.1"/>
    <property type="molecule type" value="Genomic_DNA"/>
</dbReference>
<dbReference type="Gene3D" id="3.30.565.10">
    <property type="entry name" value="Histidine kinase-like ATPase, C-terminal domain"/>
    <property type="match status" value="1"/>
</dbReference>
<dbReference type="SMART" id="SM00091">
    <property type="entry name" value="PAS"/>
    <property type="match status" value="2"/>
</dbReference>
<keyword evidence="10" id="KW-0067">ATP-binding</keyword>
<dbReference type="PRINTS" id="PR00344">
    <property type="entry name" value="BCTRLSENSOR"/>
</dbReference>
<evidence type="ECO:0000259" key="23">
    <source>
        <dbReference type="PROSITE" id="PS50894"/>
    </source>
</evidence>
<dbReference type="PROSITE" id="PS50894">
    <property type="entry name" value="HPT"/>
    <property type="match status" value="1"/>
</dbReference>
<feature type="transmembrane region" description="Helical" evidence="18">
    <location>
        <begin position="37"/>
        <end position="60"/>
    </location>
</feature>
<feature type="compositionally biased region" description="Polar residues" evidence="17">
    <location>
        <begin position="863"/>
        <end position="880"/>
    </location>
</feature>
<dbReference type="FunFam" id="3.30.565.10:FF:000010">
    <property type="entry name" value="Sensor histidine kinase RcsC"/>
    <property type="match status" value="1"/>
</dbReference>
<dbReference type="GO" id="GO:0005524">
    <property type="term" value="F:ATP binding"/>
    <property type="evidence" value="ECO:0007669"/>
    <property type="project" value="UniProtKB-KW"/>
</dbReference>
<evidence type="ECO:0000313" key="25">
    <source>
        <dbReference type="Proteomes" id="UP000318878"/>
    </source>
</evidence>
<evidence type="ECO:0000256" key="16">
    <source>
        <dbReference type="PROSITE-ProRule" id="PRU00169"/>
    </source>
</evidence>
<dbReference type="PANTHER" id="PTHR45339">
    <property type="entry name" value="HYBRID SIGNAL TRANSDUCTION HISTIDINE KINASE J"/>
    <property type="match status" value="1"/>
</dbReference>
<keyword evidence="8" id="KW-0547">Nucleotide-binding</keyword>
<dbReference type="InterPro" id="IPR011006">
    <property type="entry name" value="CheY-like_superfamily"/>
</dbReference>
<comment type="caution">
    <text evidence="24">The sequence shown here is derived from an EMBL/GenBank/DDBJ whole genome shotgun (WGS) entry which is preliminary data.</text>
</comment>
<evidence type="ECO:0000256" key="15">
    <source>
        <dbReference type="PROSITE-ProRule" id="PRU00110"/>
    </source>
</evidence>
<feature type="domain" description="Histidine kinase" evidence="19">
    <location>
        <begin position="499"/>
        <end position="719"/>
    </location>
</feature>
<evidence type="ECO:0000256" key="1">
    <source>
        <dbReference type="ARBA" id="ARBA00000085"/>
    </source>
</evidence>
<keyword evidence="5 16" id="KW-0597">Phosphoprotein</keyword>
<dbReference type="InterPro" id="IPR036641">
    <property type="entry name" value="HPT_dom_sf"/>
</dbReference>
<evidence type="ECO:0000313" key="24">
    <source>
        <dbReference type="EMBL" id="TWT30027.1"/>
    </source>
</evidence>
<dbReference type="GO" id="GO:0005886">
    <property type="term" value="C:plasma membrane"/>
    <property type="evidence" value="ECO:0007669"/>
    <property type="project" value="UniProtKB-SubCell"/>
</dbReference>
<sequence length="1005" mass="111140">MPASGLRNSVNASVFAASVERRYQMQTENIYRNTDRLFAVLMPFQWICGIIATACASPWAWSGQSSYTHPHVWLAMLGGGLCCLLPCYLAIFRPGRLSTRMVIGCSQMVFVSILIHVTGGRIETHFYVFGSLAFLAAYRDIRVLVPATLIVAADHFVRGIFWPESIFGIATASPWRWVEHTGWVLFEDVFLILSIRQSLAEVRELARQTTDTEIAMERLAIAKRFAEHNEARFRATFDHAAVGVAHIGFDGYCLRANKHICEMLEYTEQELQHLRFQDVTYPEDRQLDATRLQGFLDGTFEETAFEKRYVSRSGEAIWVRLTVSIVRDEEFFICVVEDIREERRAREALEKSHLENHKLSLVAAKARQSVIIADAFCRIEWVNSAFTQLTGFTQEEVEGRKPWDLLQGPETDPQTIALVGEKIRAKESVSVEIVNYSKTGEKYWIALEIEPVFDDQQRLTQFIATQNNVTERKRYEEDLRSAKDAAEAASAAKSEFLANMSHEIRTPLNGLLGFTDLLIRGAANDPAKRDEYLQIIRTSGRSLLDVINDLLDLSKIEAGKLETELLPCDPAAILSEVASILKVKADEKGLKLEHEWISDTPNQIVTDAVRLRQLLTNLIGNAIKFTEFGGVSVSASWSAKRQQLMFEVRDSGIGIPEDQLEAIFEPFSQADTTTTRRFGGTGLGLAICRRIADLLGGDVTVQSQVGAGTTFLVNIAAPAPDESSQAVAEKVTEAVGDPASARSGEQFQGVRALVAEDGPVNRLLVEKMLTPCGFQLTFVENGQLALEAYNPERFDLILMDMQMPVLDGYAATERLRATGCVAPIIAMTAHAMASDRQDCLSAGCSDYVSKPVTLEQLLTTIERNLPSSHAPTSTGDSSAETAAAPQDAPLASEILPGMEMLAPAIDLFVNGLPELLADMLAAAEDADWEKVELLAHRLRGSCGGCGFPVMYDVATALEESARTQKDAPSEKTNNEILATHEQLMKMLPRIEDSTGRRPYAANPGL</sequence>
<evidence type="ECO:0000256" key="10">
    <source>
        <dbReference type="ARBA" id="ARBA00022840"/>
    </source>
</evidence>
<evidence type="ECO:0000256" key="13">
    <source>
        <dbReference type="ARBA" id="ARBA00023136"/>
    </source>
</evidence>
<name>A0A5C5UWU3_9BACT</name>
<dbReference type="PROSITE" id="PS50112">
    <property type="entry name" value="PAS"/>
    <property type="match status" value="2"/>
</dbReference>
<organism evidence="24 25">
    <name type="scientific">Blastopirellula retiformator</name>
    <dbReference type="NCBI Taxonomy" id="2527970"/>
    <lineage>
        <taxon>Bacteria</taxon>
        <taxon>Pseudomonadati</taxon>
        <taxon>Planctomycetota</taxon>
        <taxon>Planctomycetia</taxon>
        <taxon>Pirellulales</taxon>
        <taxon>Pirellulaceae</taxon>
        <taxon>Blastopirellula</taxon>
    </lineage>
</organism>
<dbReference type="PROSITE" id="PS50110">
    <property type="entry name" value="RESPONSE_REGULATORY"/>
    <property type="match status" value="1"/>
</dbReference>
<keyword evidence="9" id="KW-0418">Kinase</keyword>
<dbReference type="PROSITE" id="PS50109">
    <property type="entry name" value="HIS_KIN"/>
    <property type="match status" value="1"/>
</dbReference>